<dbReference type="GO" id="GO:0005886">
    <property type="term" value="C:plasma membrane"/>
    <property type="evidence" value="ECO:0007669"/>
    <property type="project" value="TreeGrafter"/>
</dbReference>
<dbReference type="EMBL" id="SRIB01000003">
    <property type="protein sequence ID" value="TFZ41156.1"/>
    <property type="molecule type" value="Genomic_DNA"/>
</dbReference>
<proteinExistence type="predicted"/>
<accession>A0A4Z0D8E4</accession>
<dbReference type="PROSITE" id="PS50893">
    <property type="entry name" value="ABC_TRANSPORTER_2"/>
    <property type="match status" value="1"/>
</dbReference>
<reference evidence="4 5" key="1">
    <citation type="submission" date="2019-03" db="EMBL/GenBank/DDBJ databases">
        <title>Draft genome sequence data and analysis of a Fermenting Bacterium, Soehngenia longevitae strain 1933PT, isolated from petroleum reservoir in Azerbaijan.</title>
        <authorList>
            <person name="Grouzdev D.S."/>
            <person name="Bidzhieva S.K."/>
            <person name="Sokolova D.S."/>
            <person name="Tourova T.P."/>
            <person name="Poltaraus A.B."/>
            <person name="Nazina T.N."/>
        </authorList>
    </citation>
    <scope>NUCLEOTIDE SEQUENCE [LARGE SCALE GENOMIC DNA]</scope>
    <source>
        <strain evidence="4 5">1933P</strain>
    </source>
</reference>
<dbReference type="GO" id="GO:0005524">
    <property type="term" value="F:ATP binding"/>
    <property type="evidence" value="ECO:0007669"/>
    <property type="project" value="UniProtKB-KW"/>
</dbReference>
<evidence type="ECO:0000259" key="3">
    <source>
        <dbReference type="PROSITE" id="PS50893"/>
    </source>
</evidence>
<dbReference type="InterPro" id="IPR003439">
    <property type="entry name" value="ABC_transporter-like_ATP-bd"/>
</dbReference>
<dbReference type="RefSeq" id="WP_135270637.1">
    <property type="nucleotide sequence ID" value="NZ_SRIB01000003.1"/>
</dbReference>
<gene>
    <name evidence="4" type="ORF">E4100_03395</name>
</gene>
<dbReference type="Gene3D" id="3.40.50.300">
    <property type="entry name" value="P-loop containing nucleotide triphosphate hydrolases"/>
    <property type="match status" value="1"/>
</dbReference>
<dbReference type="SUPFAM" id="SSF52540">
    <property type="entry name" value="P-loop containing nucleoside triphosphate hydrolases"/>
    <property type="match status" value="1"/>
</dbReference>
<feature type="domain" description="ABC transporter" evidence="3">
    <location>
        <begin position="2"/>
        <end position="249"/>
    </location>
</feature>
<evidence type="ECO:0000256" key="1">
    <source>
        <dbReference type="ARBA" id="ARBA00022741"/>
    </source>
</evidence>
<protein>
    <submittedName>
        <fullName evidence="4">ATP-binding cassette domain-containing protein</fullName>
    </submittedName>
</protein>
<evidence type="ECO:0000313" key="5">
    <source>
        <dbReference type="Proteomes" id="UP000298381"/>
    </source>
</evidence>
<dbReference type="InterPro" id="IPR003593">
    <property type="entry name" value="AAA+_ATPase"/>
</dbReference>
<dbReference type="PANTHER" id="PTHR24220:SF692">
    <property type="entry name" value="ABC TRANSPORTER DOMAIN-CONTAINING PROTEIN"/>
    <property type="match status" value="1"/>
</dbReference>
<dbReference type="GO" id="GO:0016887">
    <property type="term" value="F:ATP hydrolysis activity"/>
    <property type="evidence" value="ECO:0007669"/>
    <property type="project" value="InterPro"/>
</dbReference>
<comment type="caution">
    <text evidence="4">The sequence shown here is derived from an EMBL/GenBank/DDBJ whole genome shotgun (WGS) entry which is preliminary data.</text>
</comment>
<keyword evidence="2 4" id="KW-0067">ATP-binding</keyword>
<dbReference type="GO" id="GO:0022857">
    <property type="term" value="F:transmembrane transporter activity"/>
    <property type="evidence" value="ECO:0007669"/>
    <property type="project" value="TreeGrafter"/>
</dbReference>
<keyword evidence="1" id="KW-0547">Nucleotide-binding</keyword>
<dbReference type="InterPro" id="IPR015854">
    <property type="entry name" value="ABC_transpr_LolD-like"/>
</dbReference>
<dbReference type="OrthoDB" id="9776369at2"/>
<evidence type="ECO:0000313" key="4">
    <source>
        <dbReference type="EMBL" id="TFZ41156.1"/>
    </source>
</evidence>
<evidence type="ECO:0000256" key="2">
    <source>
        <dbReference type="ARBA" id="ARBA00022840"/>
    </source>
</evidence>
<sequence>MLEIKKLQKSFNLDRDNILVVFDEFNLKIKANTTTAIIGPNGCGKTTLLNLISGNEKADNGNIILNGIDITNEAEEKRATRISRVHQDPSKSVSLNLTVLENLALADKKGENFTLNKLIRKQKKDRYIEILKSFNIGLENKINEKVKFLSGGQRQSLSLIMACMKNPKLLLLDEHTAALDPKASALVLEKTRDLIQKNKITTLMVSHNIRDALRYSDRIIMLDSGRIIIDRPSLNIKESEIFDIYKENLKERFVS</sequence>
<name>A0A4Z0D8E4_9FIRM</name>
<organism evidence="4 5">
    <name type="scientific">Soehngenia longivitae</name>
    <dbReference type="NCBI Taxonomy" id="2562294"/>
    <lineage>
        <taxon>Bacteria</taxon>
        <taxon>Bacillati</taxon>
        <taxon>Bacillota</taxon>
        <taxon>Tissierellia</taxon>
        <taxon>Tissierellales</taxon>
        <taxon>Tissierellaceae</taxon>
        <taxon>Soehngenia</taxon>
    </lineage>
</organism>
<keyword evidence="5" id="KW-1185">Reference proteome</keyword>
<dbReference type="AlphaFoldDB" id="A0A4Z0D8E4"/>
<dbReference type="InterPro" id="IPR027417">
    <property type="entry name" value="P-loop_NTPase"/>
</dbReference>
<dbReference type="SMART" id="SM00382">
    <property type="entry name" value="AAA"/>
    <property type="match status" value="1"/>
</dbReference>
<dbReference type="PANTHER" id="PTHR24220">
    <property type="entry name" value="IMPORT ATP-BINDING PROTEIN"/>
    <property type="match status" value="1"/>
</dbReference>
<dbReference type="Pfam" id="PF00005">
    <property type="entry name" value="ABC_tran"/>
    <property type="match status" value="1"/>
</dbReference>
<dbReference type="Proteomes" id="UP000298381">
    <property type="component" value="Unassembled WGS sequence"/>
</dbReference>